<evidence type="ECO:0000313" key="2">
    <source>
        <dbReference type="Proteomes" id="UP000799755"/>
    </source>
</evidence>
<feature type="non-terminal residue" evidence="1">
    <location>
        <position position="1"/>
    </location>
</feature>
<dbReference type="EMBL" id="MU003530">
    <property type="protein sequence ID" value="KAF2465373.1"/>
    <property type="molecule type" value="Genomic_DNA"/>
</dbReference>
<reference evidence="1" key="1">
    <citation type="journal article" date="2020" name="Stud. Mycol.">
        <title>101 Dothideomycetes genomes: a test case for predicting lifestyles and emergence of pathogens.</title>
        <authorList>
            <person name="Haridas S."/>
            <person name="Albert R."/>
            <person name="Binder M."/>
            <person name="Bloem J."/>
            <person name="Labutti K."/>
            <person name="Salamov A."/>
            <person name="Andreopoulos B."/>
            <person name="Baker S."/>
            <person name="Barry K."/>
            <person name="Bills G."/>
            <person name="Bluhm B."/>
            <person name="Cannon C."/>
            <person name="Castanera R."/>
            <person name="Culley D."/>
            <person name="Daum C."/>
            <person name="Ezra D."/>
            <person name="Gonzalez J."/>
            <person name="Henrissat B."/>
            <person name="Kuo A."/>
            <person name="Liang C."/>
            <person name="Lipzen A."/>
            <person name="Lutzoni F."/>
            <person name="Magnuson J."/>
            <person name="Mondo S."/>
            <person name="Nolan M."/>
            <person name="Ohm R."/>
            <person name="Pangilinan J."/>
            <person name="Park H.-J."/>
            <person name="Ramirez L."/>
            <person name="Alfaro M."/>
            <person name="Sun H."/>
            <person name="Tritt A."/>
            <person name="Yoshinaga Y."/>
            <person name="Zwiers L.-H."/>
            <person name="Turgeon B."/>
            <person name="Goodwin S."/>
            <person name="Spatafora J."/>
            <person name="Crous P."/>
            <person name="Grigoriev I."/>
        </authorList>
    </citation>
    <scope>NUCLEOTIDE SEQUENCE</scope>
    <source>
        <strain evidence="1">ATCC 200398</strain>
    </source>
</reference>
<dbReference type="Proteomes" id="UP000799755">
    <property type="component" value="Unassembled WGS sequence"/>
</dbReference>
<accession>A0ACB6QEG8</accession>
<name>A0ACB6QEG8_9PLEO</name>
<comment type="caution">
    <text evidence="1">The sequence shown here is derived from an EMBL/GenBank/DDBJ whole genome shotgun (WGS) entry which is preliminary data.</text>
</comment>
<proteinExistence type="predicted"/>
<sequence length="119" mass="13646">LVETEGKYGRYVSLSHSWGKAQIITTTKENIESHRKCIPTGGLSKNFSEAIDMTRRQGIPHIWIDSLFIVRNDKNDWAKEALKMGTFYQNPVLAIAAAFSSSEGGLYTNFRFPRFRHHR</sequence>
<gene>
    <name evidence="1" type="ORF">BDR25DRAFT_240051</name>
</gene>
<evidence type="ECO:0000313" key="1">
    <source>
        <dbReference type="EMBL" id="KAF2465373.1"/>
    </source>
</evidence>
<keyword evidence="2" id="KW-1185">Reference proteome</keyword>
<protein>
    <submittedName>
        <fullName evidence="1">Uncharacterized protein</fullName>
    </submittedName>
</protein>
<organism evidence="1 2">
    <name type="scientific">Lindgomyces ingoldianus</name>
    <dbReference type="NCBI Taxonomy" id="673940"/>
    <lineage>
        <taxon>Eukaryota</taxon>
        <taxon>Fungi</taxon>
        <taxon>Dikarya</taxon>
        <taxon>Ascomycota</taxon>
        <taxon>Pezizomycotina</taxon>
        <taxon>Dothideomycetes</taxon>
        <taxon>Pleosporomycetidae</taxon>
        <taxon>Pleosporales</taxon>
        <taxon>Lindgomycetaceae</taxon>
        <taxon>Lindgomyces</taxon>
    </lineage>
</organism>